<gene>
    <name evidence="2" type="ORF">BZG02_01815</name>
</gene>
<keyword evidence="1" id="KW-0812">Transmembrane</keyword>
<proteinExistence type="predicted"/>
<feature type="transmembrane region" description="Helical" evidence="1">
    <location>
        <begin position="33"/>
        <end position="53"/>
    </location>
</feature>
<evidence type="ECO:0000256" key="1">
    <source>
        <dbReference type="SAM" id="Phobius"/>
    </source>
</evidence>
<keyword evidence="1" id="KW-1133">Transmembrane helix</keyword>
<name>A0A2N3I641_9BACT</name>
<reference evidence="2 3" key="1">
    <citation type="journal article" date="2017" name="Front. Microbiol.">
        <title>Labilibaculum manganireducens gen. nov., sp. nov. and Labilibaculum filiforme sp. nov., Novel Bacteroidetes Isolated from Subsurface Sediments of the Baltic Sea.</title>
        <authorList>
            <person name="Vandieken V."/>
            <person name="Marshall I.P."/>
            <person name="Niemann H."/>
            <person name="Engelen B."/>
            <person name="Cypionka H."/>
        </authorList>
    </citation>
    <scope>NUCLEOTIDE SEQUENCE [LARGE SCALE GENOMIC DNA]</scope>
    <source>
        <strain evidence="2 3">59.16B</strain>
    </source>
</reference>
<comment type="caution">
    <text evidence="2">The sequence shown here is derived from an EMBL/GenBank/DDBJ whole genome shotgun (WGS) entry which is preliminary data.</text>
</comment>
<dbReference type="InterPro" id="IPR027853">
    <property type="entry name" value="DUF4492"/>
</dbReference>
<dbReference type="RefSeq" id="WP_101259698.1">
    <property type="nucleotide sequence ID" value="NZ_MVDD01000001.1"/>
</dbReference>
<evidence type="ECO:0000313" key="2">
    <source>
        <dbReference type="EMBL" id="PKQ65769.1"/>
    </source>
</evidence>
<sequence length="83" mass="10254">MNNVLSKLIELPKKVWRFYYEGFRNQAKWGRQLWLVILIKLFIMFFVLKLFFFPNFLNTKYTNDQERSDYVIDQLTNPKNQLK</sequence>
<organism evidence="2 3">
    <name type="scientific">Labilibaculum filiforme</name>
    <dbReference type="NCBI Taxonomy" id="1940526"/>
    <lineage>
        <taxon>Bacteria</taxon>
        <taxon>Pseudomonadati</taxon>
        <taxon>Bacteroidota</taxon>
        <taxon>Bacteroidia</taxon>
        <taxon>Marinilabiliales</taxon>
        <taxon>Marinifilaceae</taxon>
        <taxon>Labilibaculum</taxon>
    </lineage>
</organism>
<keyword evidence="1" id="KW-0472">Membrane</keyword>
<dbReference type="Pfam" id="PF14899">
    <property type="entry name" value="DUF4492"/>
    <property type="match status" value="1"/>
</dbReference>
<dbReference type="AlphaFoldDB" id="A0A2N3I641"/>
<evidence type="ECO:0000313" key="3">
    <source>
        <dbReference type="Proteomes" id="UP000233535"/>
    </source>
</evidence>
<dbReference type="Proteomes" id="UP000233535">
    <property type="component" value="Unassembled WGS sequence"/>
</dbReference>
<dbReference type="EMBL" id="MVDD01000001">
    <property type="protein sequence ID" value="PKQ65769.1"/>
    <property type="molecule type" value="Genomic_DNA"/>
</dbReference>
<keyword evidence="3" id="KW-1185">Reference proteome</keyword>
<dbReference type="OrthoDB" id="1122086at2"/>
<accession>A0A2N3I641</accession>
<protein>
    <submittedName>
        <fullName evidence="2">DUF4492 domain-containing protein</fullName>
    </submittedName>
</protein>